<dbReference type="GO" id="GO:0004526">
    <property type="term" value="F:ribonuclease P activity"/>
    <property type="evidence" value="ECO:0007669"/>
    <property type="project" value="UniProtKB-UniRule"/>
</dbReference>
<sequence>MKKIYRLKKNWEFNEVINSKKQIINKYVIVYYKNADAFKVGITVPKKFANSVGRNLYKRQLRAILHEIKLYDLRYEFVIIARKDFLETKYAHKKAEIQKLFEKFRKNA</sequence>
<proteinExistence type="inferred from homology"/>
<comment type="subunit">
    <text evidence="6">Consists of a catalytic RNA component (M1 or rnpB) and a protein subunit.</text>
</comment>
<organism evidence="8 9">
    <name type="scientific">Mycoplasmopsis glycophila</name>
    <dbReference type="NCBI Taxonomy" id="171285"/>
    <lineage>
        <taxon>Bacteria</taxon>
        <taxon>Bacillati</taxon>
        <taxon>Mycoplasmatota</taxon>
        <taxon>Mycoplasmoidales</taxon>
        <taxon>Metamycoplasmataceae</taxon>
        <taxon>Mycoplasmopsis</taxon>
    </lineage>
</organism>
<dbReference type="GO" id="GO:0030677">
    <property type="term" value="C:ribonuclease P complex"/>
    <property type="evidence" value="ECO:0007669"/>
    <property type="project" value="TreeGrafter"/>
</dbReference>
<dbReference type="NCBIfam" id="TIGR00188">
    <property type="entry name" value="rnpA"/>
    <property type="match status" value="1"/>
</dbReference>
<evidence type="ECO:0000256" key="2">
    <source>
        <dbReference type="ARBA" id="ARBA00022722"/>
    </source>
</evidence>
<dbReference type="Proteomes" id="UP000290815">
    <property type="component" value="Chromosome"/>
</dbReference>
<evidence type="ECO:0000256" key="3">
    <source>
        <dbReference type="ARBA" id="ARBA00022759"/>
    </source>
</evidence>
<dbReference type="Gene3D" id="3.30.230.10">
    <property type="match status" value="1"/>
</dbReference>
<dbReference type="PANTHER" id="PTHR33992">
    <property type="entry name" value="RIBONUCLEASE P PROTEIN COMPONENT"/>
    <property type="match status" value="1"/>
</dbReference>
<dbReference type="InterPro" id="IPR020568">
    <property type="entry name" value="Ribosomal_Su5_D2-typ_SF"/>
</dbReference>
<keyword evidence="1 6" id="KW-0819">tRNA processing</keyword>
<evidence type="ECO:0000256" key="7">
    <source>
        <dbReference type="NCBIfam" id="TIGR00188"/>
    </source>
</evidence>
<dbReference type="InterPro" id="IPR014721">
    <property type="entry name" value="Ribsml_uS5_D2-typ_fold_subgr"/>
</dbReference>
<keyword evidence="4 6" id="KW-0378">Hydrolase</keyword>
<name>A0A449AUA5_9BACT</name>
<dbReference type="SUPFAM" id="SSF54211">
    <property type="entry name" value="Ribosomal protein S5 domain 2-like"/>
    <property type="match status" value="1"/>
</dbReference>
<evidence type="ECO:0000256" key="5">
    <source>
        <dbReference type="ARBA" id="ARBA00022884"/>
    </source>
</evidence>
<reference evidence="8 9" key="1">
    <citation type="submission" date="2019-01" db="EMBL/GenBank/DDBJ databases">
        <authorList>
            <consortium name="Pathogen Informatics"/>
        </authorList>
    </citation>
    <scope>NUCLEOTIDE SEQUENCE [LARGE SCALE GENOMIC DNA]</scope>
    <source>
        <strain evidence="8 9">NCTC10194</strain>
    </source>
</reference>
<dbReference type="AlphaFoldDB" id="A0A449AUA5"/>
<dbReference type="GO" id="GO:0042781">
    <property type="term" value="F:3'-tRNA processing endoribonuclease activity"/>
    <property type="evidence" value="ECO:0007669"/>
    <property type="project" value="TreeGrafter"/>
</dbReference>
<evidence type="ECO:0000256" key="1">
    <source>
        <dbReference type="ARBA" id="ARBA00022694"/>
    </source>
</evidence>
<keyword evidence="9" id="KW-1185">Reference proteome</keyword>
<dbReference type="RefSeq" id="WP_027333700.1">
    <property type="nucleotide sequence ID" value="NZ_LR215024.1"/>
</dbReference>
<dbReference type="KEGG" id="mgly:NCTC10194_00057"/>
<keyword evidence="5 6" id="KW-0694">RNA-binding</keyword>
<dbReference type="HAMAP" id="MF_00227">
    <property type="entry name" value="RNase_P"/>
    <property type="match status" value="1"/>
</dbReference>
<keyword evidence="2 6" id="KW-0540">Nuclease</keyword>
<dbReference type="PANTHER" id="PTHR33992:SF1">
    <property type="entry name" value="RIBONUCLEASE P PROTEIN COMPONENT"/>
    <property type="match status" value="1"/>
</dbReference>
<comment type="similarity">
    <text evidence="6">Belongs to the RnpA family.</text>
</comment>
<dbReference type="InterPro" id="IPR000100">
    <property type="entry name" value="RNase_P"/>
</dbReference>
<comment type="catalytic activity">
    <reaction evidence="6">
        <text>Endonucleolytic cleavage of RNA, removing 5'-extranucleotides from tRNA precursor.</text>
        <dbReference type="EC" id="3.1.26.5"/>
    </reaction>
</comment>
<dbReference type="EC" id="3.1.26.5" evidence="6 7"/>
<accession>A0A449AUA5</accession>
<gene>
    <name evidence="6 8" type="primary">rnpA</name>
    <name evidence="8" type="ORF">NCTC10194_00057</name>
</gene>
<evidence type="ECO:0000313" key="9">
    <source>
        <dbReference type="Proteomes" id="UP000290815"/>
    </source>
</evidence>
<dbReference type="EMBL" id="LR215024">
    <property type="protein sequence ID" value="VEU70063.1"/>
    <property type="molecule type" value="Genomic_DNA"/>
</dbReference>
<dbReference type="GO" id="GO:0000049">
    <property type="term" value="F:tRNA binding"/>
    <property type="evidence" value="ECO:0007669"/>
    <property type="project" value="UniProtKB-UniRule"/>
</dbReference>
<dbReference type="GO" id="GO:0001682">
    <property type="term" value="P:tRNA 5'-leader removal"/>
    <property type="evidence" value="ECO:0007669"/>
    <property type="project" value="UniProtKB-UniRule"/>
</dbReference>
<keyword evidence="3 6" id="KW-0255">Endonuclease</keyword>
<evidence type="ECO:0000256" key="4">
    <source>
        <dbReference type="ARBA" id="ARBA00022801"/>
    </source>
</evidence>
<protein>
    <recommendedName>
        <fullName evidence="6 7">Ribonuclease P protein component</fullName>
        <shortName evidence="6">RNase P protein</shortName>
        <shortName evidence="6">RNaseP protein</shortName>
        <ecNumber evidence="6 7">3.1.26.5</ecNumber>
    </recommendedName>
    <alternativeName>
        <fullName evidence="6">Protein C5</fullName>
    </alternativeName>
</protein>
<evidence type="ECO:0000256" key="6">
    <source>
        <dbReference type="HAMAP-Rule" id="MF_00227"/>
    </source>
</evidence>
<comment type="function">
    <text evidence="6">RNaseP catalyzes the removal of the 5'-leader sequence from pre-tRNA to produce the mature 5'-terminus. It can also cleave other RNA substrates such as 4.5S RNA. The protein component plays an auxiliary but essential role in vivo by binding to the 5'-leader sequence and broadening the substrate specificity of the ribozyme.</text>
</comment>
<dbReference type="Pfam" id="PF00825">
    <property type="entry name" value="Ribonuclease_P"/>
    <property type="match status" value="1"/>
</dbReference>
<evidence type="ECO:0000313" key="8">
    <source>
        <dbReference type="EMBL" id="VEU70063.1"/>
    </source>
</evidence>